<evidence type="ECO:0000256" key="2">
    <source>
        <dbReference type="ARBA" id="ARBA00004496"/>
    </source>
</evidence>
<dbReference type="InterPro" id="IPR011989">
    <property type="entry name" value="ARM-like"/>
</dbReference>
<name>A0A6H0Y4N2_9PEZI</name>
<dbReference type="PANTHER" id="PTHR10527">
    <property type="entry name" value="IMPORTIN BETA"/>
    <property type="match status" value="1"/>
</dbReference>
<sequence>MDEQEFVALLQSLLQPDTAKVKAATSALNKNYYNSPASLTALLHILTTHGDAQLRQLAAIEARKLVSKHWANVPEGQKAQIREQLLKSTIDEEQQLARHSKARVVAAIAKVDLEDGQWADLPGTLQQAATSQAARHREVGVYIIFTLLEASPDMFQENMSQMLTLFTQTIDDPESVEVRVNTMLALAELALVLDTEEDPKALKAFQNTIPKMVKVLSNAVENNDEEHSMQAFDVFNRLLSYESAFLNAHFGDLLQFFMQISANTEADEDVRSQALAFLMQSVRYRKLKVQSLKLGEQMTKMCLQIATELGDLDADDDDISPARSALGLLDILSESLPPSQVAVPLLKAIGPFVQNSDPDYRRAGILALGMCVEGAPDFIATQLKEILPLVLHLLEDPSVSVRAAALNGVARLADDLAEDMGREHAKLLPALVKNFDLAVRGARGASADSKEYTENINIIKGSCVAVDSLIEGLDAEDAARYVSELVPRFASLFEHDDYKVRMAAVSAVGSIASAAESAFQPFFDKTMSSLGPYINIKENDEELELRSMVVDSLAKIAGAVGPEAFQRFVRPLMQSSEEALHLDHSRLKETSFILWSTLARVYEENFDSFLPGVMKALVESLEQEEIDSEVQLGAEASDLIGKEVTIAGKKIKVAGANGVDEDDDDDAAIETLMAGLDEDDDDWDDLGAVTAVAMEKEIAVEVVGDVLTHTKGKFLPYMEKTIAITLPLLDHTFEGVRKSAVSTLWRAYACLFGLEEDRGMQKWQPGLPVKIQPSEDLKKVGDLIMKGTLALLEEEMDRATVTEVNRNVAATLKLCGPAILSDHNATSAAKPIEQLTAAVVLMLQKQHPCQKDEDDFDGEIVDDETAEYDWLVIETALEVIAGLSAALGEQAGELWKIFESPIMKFTSSQERFERSSSVGTTADSIEAMKGACTPFTKRLITMLLKRLRDEDPETKSNAAFGTGLLCLNSQDKDQILSNYNTILGLLEPMLDTSNTSDDESAARLVDNAAGCISRMIKAYPQSVPLGQVLPRLVELLPLKQDFRENEPVYDLIISLYQAQEPTIQQLTPQIKLVLEKVLSGSEDQLSPELKEKVQQLAQFLASK</sequence>
<dbReference type="GO" id="GO:0031267">
    <property type="term" value="F:small GTPase binding"/>
    <property type="evidence" value="ECO:0007669"/>
    <property type="project" value="InterPro"/>
</dbReference>
<keyword evidence="6" id="KW-0653">Protein transport</keyword>
<dbReference type="Pfam" id="PF25574">
    <property type="entry name" value="TPR_IMB1"/>
    <property type="match status" value="1"/>
</dbReference>
<dbReference type="Pfam" id="PF13513">
    <property type="entry name" value="HEAT_EZ"/>
    <property type="match status" value="1"/>
</dbReference>
<reference evidence="10 11" key="1">
    <citation type="journal article" date="2016" name="Sci. Rep.">
        <title>Peltaster fructicola genome reveals evolution from an invasive phytopathogen to an ectophytic parasite.</title>
        <authorList>
            <person name="Xu C."/>
            <person name="Chen H."/>
            <person name="Gleason M.L."/>
            <person name="Xu J.R."/>
            <person name="Liu H."/>
            <person name="Zhang R."/>
            <person name="Sun G."/>
        </authorList>
    </citation>
    <scope>NUCLEOTIDE SEQUENCE [LARGE SCALE GENOMIC DNA]</scope>
    <source>
        <strain evidence="10 11">LNHT1506</strain>
    </source>
</reference>
<evidence type="ECO:0000256" key="1">
    <source>
        <dbReference type="ARBA" id="ARBA00004123"/>
    </source>
</evidence>
<keyword evidence="4" id="KW-0963">Cytoplasm</keyword>
<dbReference type="SUPFAM" id="SSF48371">
    <property type="entry name" value="ARM repeat"/>
    <property type="match status" value="1"/>
</dbReference>
<feature type="repeat" description="HEAT" evidence="8">
    <location>
        <begin position="386"/>
        <end position="424"/>
    </location>
</feature>
<dbReference type="InterPro" id="IPR021133">
    <property type="entry name" value="HEAT_type_2"/>
</dbReference>
<dbReference type="Gene3D" id="1.25.10.10">
    <property type="entry name" value="Leucine-rich Repeat Variant"/>
    <property type="match status" value="2"/>
</dbReference>
<comment type="subcellular location">
    <subcellularLocation>
        <location evidence="2">Cytoplasm</location>
    </subcellularLocation>
    <subcellularLocation>
        <location evidence="1">Nucleus</location>
    </subcellularLocation>
</comment>
<dbReference type="GO" id="GO:0005737">
    <property type="term" value="C:cytoplasm"/>
    <property type="evidence" value="ECO:0007669"/>
    <property type="project" value="UniProtKB-SubCell"/>
</dbReference>
<dbReference type="EMBL" id="CP051143">
    <property type="protein sequence ID" value="QIX01885.1"/>
    <property type="molecule type" value="Genomic_DNA"/>
</dbReference>
<keyword evidence="3" id="KW-0813">Transport</keyword>
<evidence type="ECO:0000256" key="5">
    <source>
        <dbReference type="ARBA" id="ARBA00022737"/>
    </source>
</evidence>
<organism evidence="10 11">
    <name type="scientific">Peltaster fructicola</name>
    <dbReference type="NCBI Taxonomy" id="286661"/>
    <lineage>
        <taxon>Eukaryota</taxon>
        <taxon>Fungi</taxon>
        <taxon>Dikarya</taxon>
        <taxon>Ascomycota</taxon>
        <taxon>Pezizomycotina</taxon>
        <taxon>Dothideomycetes</taxon>
        <taxon>Dothideomycetes incertae sedis</taxon>
        <taxon>Peltaster</taxon>
    </lineage>
</organism>
<evidence type="ECO:0000256" key="8">
    <source>
        <dbReference type="PROSITE-ProRule" id="PRU00103"/>
    </source>
</evidence>
<dbReference type="AlphaFoldDB" id="A0A6H0Y4N2"/>
<dbReference type="Pfam" id="PF25780">
    <property type="entry name" value="TPR_IPO5"/>
    <property type="match status" value="1"/>
</dbReference>
<dbReference type="InterPro" id="IPR058584">
    <property type="entry name" value="IMB1_TNPO1-like_TPR"/>
</dbReference>
<dbReference type="InterPro" id="IPR001494">
    <property type="entry name" value="Importin-beta_N"/>
</dbReference>
<keyword evidence="7" id="KW-0539">Nucleus</keyword>
<accession>A0A6H0Y4N2</accession>
<dbReference type="Proteomes" id="UP000503462">
    <property type="component" value="Chromosome 5"/>
</dbReference>
<evidence type="ECO:0000256" key="7">
    <source>
        <dbReference type="ARBA" id="ARBA00023242"/>
    </source>
</evidence>
<dbReference type="InterPro" id="IPR057672">
    <property type="entry name" value="TPR_IPO4/5"/>
</dbReference>
<gene>
    <name evidence="10" type="ORF">AMS68_007402</name>
</gene>
<feature type="repeat" description="HEAT" evidence="8">
    <location>
        <begin position="485"/>
        <end position="518"/>
    </location>
</feature>
<proteinExistence type="predicted"/>
<feature type="repeat" description="HEAT" evidence="8">
    <location>
        <begin position="530"/>
        <end position="568"/>
    </location>
</feature>
<dbReference type="InterPro" id="IPR040122">
    <property type="entry name" value="Importin_beta"/>
</dbReference>
<dbReference type="GO" id="GO:0005634">
    <property type="term" value="C:nucleus"/>
    <property type="evidence" value="ECO:0007669"/>
    <property type="project" value="UniProtKB-ARBA"/>
</dbReference>
<evidence type="ECO:0000256" key="6">
    <source>
        <dbReference type="ARBA" id="ARBA00022927"/>
    </source>
</evidence>
<evidence type="ECO:0000313" key="10">
    <source>
        <dbReference type="EMBL" id="QIX01885.1"/>
    </source>
</evidence>
<dbReference type="OrthoDB" id="7862313at2759"/>
<dbReference type="PROSITE" id="PS50166">
    <property type="entry name" value="IMPORTIN_B_NT"/>
    <property type="match status" value="1"/>
</dbReference>
<dbReference type="SMART" id="SM00913">
    <property type="entry name" value="IBN_N"/>
    <property type="match status" value="1"/>
</dbReference>
<keyword evidence="5" id="KW-0677">Repeat</keyword>
<dbReference type="InterPro" id="IPR016024">
    <property type="entry name" value="ARM-type_fold"/>
</dbReference>
<dbReference type="PROSITE" id="PS50077">
    <property type="entry name" value="HEAT_REPEAT"/>
    <property type="match status" value="3"/>
</dbReference>
<evidence type="ECO:0000256" key="4">
    <source>
        <dbReference type="ARBA" id="ARBA00022490"/>
    </source>
</evidence>
<protein>
    <recommendedName>
        <fullName evidence="9">Importin N-terminal domain-containing protein</fullName>
    </recommendedName>
</protein>
<feature type="domain" description="Importin N-terminal" evidence="9">
    <location>
        <begin position="24"/>
        <end position="91"/>
    </location>
</feature>
<evidence type="ECO:0000259" key="9">
    <source>
        <dbReference type="PROSITE" id="PS50166"/>
    </source>
</evidence>
<dbReference type="Pfam" id="PF03810">
    <property type="entry name" value="IBN_N"/>
    <property type="match status" value="1"/>
</dbReference>
<evidence type="ECO:0000313" key="11">
    <source>
        <dbReference type="Proteomes" id="UP000503462"/>
    </source>
</evidence>
<evidence type="ECO:0000256" key="3">
    <source>
        <dbReference type="ARBA" id="ARBA00022448"/>
    </source>
</evidence>
<dbReference type="GO" id="GO:0006606">
    <property type="term" value="P:protein import into nucleus"/>
    <property type="evidence" value="ECO:0007669"/>
    <property type="project" value="InterPro"/>
</dbReference>
<keyword evidence="11" id="KW-1185">Reference proteome</keyword>